<dbReference type="SUPFAM" id="SSF53335">
    <property type="entry name" value="S-adenosyl-L-methionine-dependent methyltransferases"/>
    <property type="match status" value="1"/>
</dbReference>
<dbReference type="Pfam" id="PF08241">
    <property type="entry name" value="Methyltransf_11"/>
    <property type="match status" value="1"/>
</dbReference>
<sequence>MSKFPDGPFDGVVCLWALMDIPDAQATLASVARVLRPEGWFVMCVTHPCFYSPESSDVVDDNGVAVREVRNYFKESFWVSNTSNPKSVRAKVEAYHRTMSAYLNAITDAGLVLERTGEPQDVDAVTGPVAHSRPTPLTFMVRCRKA</sequence>
<feature type="domain" description="Methyltransferase type 11" evidence="1">
    <location>
        <begin position="3"/>
        <end position="43"/>
    </location>
</feature>
<dbReference type="Gene3D" id="3.40.50.150">
    <property type="entry name" value="Vaccinia Virus protein VP39"/>
    <property type="match status" value="1"/>
</dbReference>
<organism evidence="2">
    <name type="scientific">uncultured marine microorganism HF4000_137B17</name>
    <dbReference type="NCBI Taxonomy" id="455523"/>
    <lineage>
        <taxon>unclassified sequences</taxon>
        <taxon>environmental samples</taxon>
    </lineage>
</organism>
<name>B3T262_9ZZZZ</name>
<dbReference type="EMBL" id="EU016582">
    <property type="protein sequence ID" value="ABZ06671.1"/>
    <property type="molecule type" value="Genomic_DNA"/>
</dbReference>
<dbReference type="InterPro" id="IPR029063">
    <property type="entry name" value="SAM-dependent_MTases_sf"/>
</dbReference>
<accession>B3T262</accession>
<dbReference type="AlphaFoldDB" id="B3T262"/>
<reference evidence="2" key="1">
    <citation type="journal article" date="2008" name="ISME J.">
        <title>Genomic patterns of recombination, clonal divergence and environment in marine microbial populations.</title>
        <authorList>
            <person name="Konstantinidis K.T."/>
            <person name="Delong E.F."/>
        </authorList>
    </citation>
    <scope>NUCLEOTIDE SEQUENCE</scope>
</reference>
<proteinExistence type="predicted"/>
<dbReference type="CDD" id="cd02440">
    <property type="entry name" value="AdoMet_MTases"/>
    <property type="match status" value="1"/>
</dbReference>
<dbReference type="InterPro" id="IPR013216">
    <property type="entry name" value="Methyltransf_11"/>
</dbReference>
<evidence type="ECO:0000313" key="2">
    <source>
        <dbReference type="EMBL" id="ABZ06671.1"/>
    </source>
</evidence>
<protein>
    <recommendedName>
        <fullName evidence="1">Methyltransferase type 11 domain-containing protein</fullName>
    </recommendedName>
</protein>
<dbReference type="GO" id="GO:0008757">
    <property type="term" value="F:S-adenosylmethionine-dependent methyltransferase activity"/>
    <property type="evidence" value="ECO:0007669"/>
    <property type="project" value="InterPro"/>
</dbReference>
<evidence type="ECO:0000259" key="1">
    <source>
        <dbReference type="Pfam" id="PF08241"/>
    </source>
</evidence>
<gene>
    <name evidence="2" type="ORF">ALOHA_HF4000137B17ctg1g8</name>
</gene>